<dbReference type="RefSeq" id="WP_422864416.1">
    <property type="nucleotide sequence ID" value="NZ_JAMSKV010000009.1"/>
</dbReference>
<accession>A0ABT1W7T3</accession>
<organism evidence="1 2">
    <name type="scientific">Endosaccharibacter trunci</name>
    <dbReference type="NCBI Taxonomy" id="2812733"/>
    <lineage>
        <taxon>Bacteria</taxon>
        <taxon>Pseudomonadati</taxon>
        <taxon>Pseudomonadota</taxon>
        <taxon>Alphaproteobacteria</taxon>
        <taxon>Acetobacterales</taxon>
        <taxon>Acetobacteraceae</taxon>
        <taxon>Endosaccharibacter</taxon>
    </lineage>
</organism>
<evidence type="ECO:0000313" key="1">
    <source>
        <dbReference type="EMBL" id="MCQ8278930.1"/>
    </source>
</evidence>
<comment type="caution">
    <text evidence="1">The sequence shown here is derived from an EMBL/GenBank/DDBJ whole genome shotgun (WGS) entry which is preliminary data.</text>
</comment>
<feature type="non-terminal residue" evidence="1">
    <location>
        <position position="114"/>
    </location>
</feature>
<protein>
    <submittedName>
        <fullName evidence="1">Uncharacterized protein</fullName>
    </submittedName>
</protein>
<gene>
    <name evidence="1" type="ORF">NFI95_10780</name>
</gene>
<sequence>MKAGDPHGRLTLRDEMRSARATFMTPPHSFVRLDVRHIDGAFQASDRTGTPQPIRNGDEPVRALNFGWSPLWLIDLGLDVKLLELRFHDGHRATWFLDASLNRIGDQASALPEP</sequence>
<name>A0ABT1W7T3_9PROT</name>
<keyword evidence="2" id="KW-1185">Reference proteome</keyword>
<proteinExistence type="predicted"/>
<dbReference type="EMBL" id="JAMSKV010000009">
    <property type="protein sequence ID" value="MCQ8278930.1"/>
    <property type="molecule type" value="Genomic_DNA"/>
</dbReference>
<dbReference type="Proteomes" id="UP001524587">
    <property type="component" value="Unassembled WGS sequence"/>
</dbReference>
<reference evidence="1 2" key="1">
    <citation type="submission" date="2022-06" db="EMBL/GenBank/DDBJ databases">
        <title>Endosaccharibacter gen. nov., sp. nov., endophytic bacteria isolated from sugarcane.</title>
        <authorList>
            <person name="Pitiwittayakul N."/>
            <person name="Yukphan P."/>
            <person name="Charoenyingcharoen P."/>
            <person name="Tanasupawat S."/>
        </authorList>
    </citation>
    <scope>NUCLEOTIDE SEQUENCE [LARGE SCALE GENOMIC DNA]</scope>
    <source>
        <strain evidence="1 2">KSS8</strain>
    </source>
</reference>
<evidence type="ECO:0000313" key="2">
    <source>
        <dbReference type="Proteomes" id="UP001524587"/>
    </source>
</evidence>